<proteinExistence type="predicted"/>
<organism evidence="3 4">
    <name type="scientific">Leucocoprinus birnbaumii</name>
    <dbReference type="NCBI Taxonomy" id="56174"/>
    <lineage>
        <taxon>Eukaryota</taxon>
        <taxon>Fungi</taxon>
        <taxon>Dikarya</taxon>
        <taxon>Basidiomycota</taxon>
        <taxon>Agaricomycotina</taxon>
        <taxon>Agaricomycetes</taxon>
        <taxon>Agaricomycetidae</taxon>
        <taxon>Agaricales</taxon>
        <taxon>Agaricineae</taxon>
        <taxon>Agaricaceae</taxon>
        <taxon>Leucocoprinus</taxon>
    </lineage>
</organism>
<keyword evidence="1" id="KW-0175">Coiled coil</keyword>
<reference evidence="3" key="1">
    <citation type="submission" date="2022-07" db="EMBL/GenBank/DDBJ databases">
        <title>Genome Sequence of Leucocoprinus birnbaumii.</title>
        <authorList>
            <person name="Buettner E."/>
        </authorList>
    </citation>
    <scope>NUCLEOTIDE SEQUENCE</scope>
    <source>
        <strain evidence="3">VT141</strain>
    </source>
</reference>
<dbReference type="EMBL" id="JANIEX010001071">
    <property type="protein sequence ID" value="KAJ3561004.1"/>
    <property type="molecule type" value="Genomic_DNA"/>
</dbReference>
<sequence>MPRTKSIARREARRNATTELKREDSVLDLSDSDETARPALQRQKTEFIDLTNSDDESDARPRSSIAKTPAQNSARSSRQNRAKSLTPSPTSSRDRTPEPSEADLGEVSEDENIDVDEDEDQGIGLDSYLRDLLRAGDLGMLPYPTGLDDEQADNIEYLGQHLRASVKNQLQIPTPPSTASQMGFQEEHHRAEALSTGYTPAEGSGTDRKTRNDHHFSKKGSRSGYDSPLYKPASSTSRITPATLNPRLLHKNQDKPTGPGLITRAKAAKLGLTPSPLSKDQGPNPKRRRVEDCRIPESEPLPQELDDARSCMNCKEVGIKCLYAVVGVLDNGSSTFKRGACVECSRRHRRCEWPDGSGGDPPVFQTTRDHRLTSRSQVVRRRAKLDGQDRAALLAAIEDEKAVIEKHQRRIDSLQLALDVLDERIKQRN</sequence>
<evidence type="ECO:0000313" key="4">
    <source>
        <dbReference type="Proteomes" id="UP001213000"/>
    </source>
</evidence>
<feature type="compositionally biased region" description="Polar residues" evidence="2">
    <location>
        <begin position="65"/>
        <end position="91"/>
    </location>
</feature>
<feature type="compositionally biased region" description="Acidic residues" evidence="2">
    <location>
        <begin position="100"/>
        <end position="121"/>
    </location>
</feature>
<feature type="compositionally biased region" description="Polar residues" evidence="2">
    <location>
        <begin position="171"/>
        <end position="183"/>
    </location>
</feature>
<feature type="compositionally biased region" description="Basic and acidic residues" evidence="2">
    <location>
        <begin position="8"/>
        <end position="25"/>
    </location>
</feature>
<feature type="coiled-coil region" evidence="1">
    <location>
        <begin position="390"/>
        <end position="424"/>
    </location>
</feature>
<name>A0AAD5YRU5_9AGAR</name>
<dbReference type="AlphaFoldDB" id="A0AAD5YRU5"/>
<dbReference type="Proteomes" id="UP001213000">
    <property type="component" value="Unassembled WGS sequence"/>
</dbReference>
<keyword evidence="4" id="KW-1185">Reference proteome</keyword>
<comment type="caution">
    <text evidence="3">The sequence shown here is derived from an EMBL/GenBank/DDBJ whole genome shotgun (WGS) entry which is preliminary data.</text>
</comment>
<feature type="compositionally biased region" description="Basic and acidic residues" evidence="2">
    <location>
        <begin position="205"/>
        <end position="215"/>
    </location>
</feature>
<evidence type="ECO:0000313" key="3">
    <source>
        <dbReference type="EMBL" id="KAJ3561004.1"/>
    </source>
</evidence>
<feature type="region of interest" description="Disordered" evidence="2">
    <location>
        <begin position="1"/>
        <end position="122"/>
    </location>
</feature>
<protein>
    <recommendedName>
        <fullName evidence="5">Zn(2)-C6 fungal-type domain-containing protein</fullName>
    </recommendedName>
</protein>
<evidence type="ECO:0000256" key="2">
    <source>
        <dbReference type="SAM" id="MobiDB-lite"/>
    </source>
</evidence>
<feature type="region of interest" description="Disordered" evidence="2">
    <location>
        <begin position="171"/>
        <end position="301"/>
    </location>
</feature>
<evidence type="ECO:0000256" key="1">
    <source>
        <dbReference type="SAM" id="Coils"/>
    </source>
</evidence>
<feature type="compositionally biased region" description="Polar residues" evidence="2">
    <location>
        <begin position="233"/>
        <end position="243"/>
    </location>
</feature>
<accession>A0AAD5YRU5</accession>
<gene>
    <name evidence="3" type="ORF">NP233_g10464</name>
</gene>
<evidence type="ECO:0008006" key="5">
    <source>
        <dbReference type="Google" id="ProtNLM"/>
    </source>
</evidence>